<protein>
    <submittedName>
        <fullName evidence="1">ArsR family transcriptional regulator</fullName>
    </submittedName>
</protein>
<name>A0ABU8E0T8_9ACTN</name>
<comment type="caution">
    <text evidence="1">The sequence shown here is derived from an EMBL/GenBank/DDBJ whole genome shotgun (WGS) entry which is preliminary data.</text>
</comment>
<reference evidence="1 2" key="1">
    <citation type="submission" date="2024-03" db="EMBL/GenBank/DDBJ databases">
        <title>Draft genome sequence of Klenkia sp. LSe6-5.</title>
        <authorList>
            <person name="Duangmal K."/>
            <person name="Chantavorakit T."/>
        </authorList>
    </citation>
    <scope>NUCLEOTIDE SEQUENCE [LARGE SCALE GENOMIC DNA]</scope>
    <source>
        <strain evidence="1 2">LSe6-5</strain>
    </source>
</reference>
<dbReference type="SUPFAM" id="SSF46785">
    <property type="entry name" value="Winged helix' DNA-binding domain"/>
    <property type="match status" value="1"/>
</dbReference>
<proteinExistence type="predicted"/>
<dbReference type="EMBL" id="JBAPLU010000024">
    <property type="protein sequence ID" value="MEI4273708.1"/>
    <property type="molecule type" value="Genomic_DNA"/>
</dbReference>
<evidence type="ECO:0000313" key="1">
    <source>
        <dbReference type="EMBL" id="MEI4273708.1"/>
    </source>
</evidence>
<dbReference type="RefSeq" id="WP_336405823.1">
    <property type="nucleotide sequence ID" value="NZ_JBAPLU010000024.1"/>
</dbReference>
<dbReference type="InterPro" id="IPR036388">
    <property type="entry name" value="WH-like_DNA-bd_sf"/>
</dbReference>
<dbReference type="CDD" id="cd05403">
    <property type="entry name" value="NT_KNTase_like"/>
    <property type="match status" value="1"/>
</dbReference>
<dbReference type="Gene3D" id="1.10.10.10">
    <property type="entry name" value="Winged helix-like DNA-binding domain superfamily/Winged helix DNA-binding domain"/>
    <property type="match status" value="1"/>
</dbReference>
<evidence type="ECO:0000313" key="2">
    <source>
        <dbReference type="Proteomes" id="UP001361570"/>
    </source>
</evidence>
<dbReference type="Proteomes" id="UP001361570">
    <property type="component" value="Unassembled WGS sequence"/>
</dbReference>
<dbReference type="SUPFAM" id="SSF81301">
    <property type="entry name" value="Nucleotidyltransferase"/>
    <property type="match status" value="1"/>
</dbReference>
<dbReference type="InterPro" id="IPR036390">
    <property type="entry name" value="WH_DNA-bd_sf"/>
</dbReference>
<dbReference type="Gene3D" id="3.30.460.10">
    <property type="entry name" value="Beta Polymerase, domain 2"/>
    <property type="match status" value="1"/>
</dbReference>
<organism evidence="1 2">
    <name type="scientific">Klenkia sesuvii</name>
    <dbReference type="NCBI Taxonomy" id="3103137"/>
    <lineage>
        <taxon>Bacteria</taxon>
        <taxon>Bacillati</taxon>
        <taxon>Actinomycetota</taxon>
        <taxon>Actinomycetes</taxon>
        <taxon>Geodermatophilales</taxon>
        <taxon>Geodermatophilaceae</taxon>
        <taxon>Klenkia</taxon>
    </lineage>
</organism>
<gene>
    <name evidence="1" type="ORF">TEK04_18465</name>
</gene>
<sequence length="180" mass="19320">MTYTSQDTEFTLSQLAQRVGASPRAVHAEVDRLVSAGLLVDRRLGRNRLLSAPADGLLVRPLRDLLAVTLGPLPVLTAALSDVPGVQRAFIYGSWAARYSGEPGPPPADVDVLVVGDADPDDLYDIARAVEGRLGRPVDIRRVRSSTWNDGGTQDPFLASLRSRPLVELDLVHSTTEAAS</sequence>
<accession>A0ABU8E0T8</accession>
<dbReference type="InterPro" id="IPR043519">
    <property type="entry name" value="NT_sf"/>
</dbReference>
<keyword evidence="2" id="KW-1185">Reference proteome</keyword>